<gene>
    <name evidence="1" type="ORF">ONZ43_g3585</name>
</gene>
<dbReference type="EMBL" id="JAPESX010000855">
    <property type="protein sequence ID" value="KAJ8119466.1"/>
    <property type="molecule type" value="Genomic_DNA"/>
</dbReference>
<name>A0ACC2IW67_9PEZI</name>
<dbReference type="Proteomes" id="UP001153334">
    <property type="component" value="Unassembled WGS sequence"/>
</dbReference>
<reference evidence="1" key="1">
    <citation type="submission" date="2022-11" db="EMBL/GenBank/DDBJ databases">
        <title>Genome Sequence of Nemania bipapillata.</title>
        <authorList>
            <person name="Buettner E."/>
        </authorList>
    </citation>
    <scope>NUCLEOTIDE SEQUENCE</scope>
    <source>
        <strain evidence="1">CP14</strain>
    </source>
</reference>
<accession>A0ACC2IW67</accession>
<evidence type="ECO:0000313" key="1">
    <source>
        <dbReference type="EMBL" id="KAJ8119466.1"/>
    </source>
</evidence>
<keyword evidence="2" id="KW-1185">Reference proteome</keyword>
<comment type="caution">
    <text evidence="1">The sequence shown here is derived from an EMBL/GenBank/DDBJ whole genome shotgun (WGS) entry which is preliminary data.</text>
</comment>
<proteinExistence type="predicted"/>
<protein>
    <submittedName>
        <fullName evidence="1">Uncharacterized protein</fullName>
    </submittedName>
</protein>
<evidence type="ECO:0000313" key="2">
    <source>
        <dbReference type="Proteomes" id="UP001153334"/>
    </source>
</evidence>
<sequence length="342" mass="38477">MNRHFKPTYAALEGDAGRKAHQDYMSRAWSSTDWRQRVLAPATTPPSFRVRSDDITKMMMAMENTSQHKVPGPSPNYRGDPTIASNQSADIPNSKNTSLWVTGLPHQSASYSGLMDLLKGRGKILATYINEAVEEHRTSAATITFFRHTDAANVMQAINDGTLRAPHEDTPTPEYQEPNLIDLGPPEMSTQSLPSQGLGGVQLCARWNRVRVAEWKPFKAHLQLPSRVIRVRGQAKDVESTSLEAFFKKLFYYNLDRVICLGSNEDGWAEYEYRFGSWKNQAEFAVMVLKREKPSITVQYGKDPCETVKCEVHILDKVDLDMNMDIPVLAATEAKAKVKARE</sequence>
<organism evidence="1 2">
    <name type="scientific">Nemania bipapillata</name>
    <dbReference type="NCBI Taxonomy" id="110536"/>
    <lineage>
        <taxon>Eukaryota</taxon>
        <taxon>Fungi</taxon>
        <taxon>Dikarya</taxon>
        <taxon>Ascomycota</taxon>
        <taxon>Pezizomycotina</taxon>
        <taxon>Sordariomycetes</taxon>
        <taxon>Xylariomycetidae</taxon>
        <taxon>Xylariales</taxon>
        <taxon>Xylariaceae</taxon>
        <taxon>Nemania</taxon>
    </lineage>
</organism>